<evidence type="ECO:0000313" key="1">
    <source>
        <dbReference type="EMBL" id="KAF2493919.1"/>
    </source>
</evidence>
<organism evidence="1 2">
    <name type="scientific">Lophium mytilinum</name>
    <dbReference type="NCBI Taxonomy" id="390894"/>
    <lineage>
        <taxon>Eukaryota</taxon>
        <taxon>Fungi</taxon>
        <taxon>Dikarya</taxon>
        <taxon>Ascomycota</taxon>
        <taxon>Pezizomycotina</taxon>
        <taxon>Dothideomycetes</taxon>
        <taxon>Pleosporomycetidae</taxon>
        <taxon>Mytilinidiales</taxon>
        <taxon>Mytilinidiaceae</taxon>
        <taxon>Lophium</taxon>
    </lineage>
</organism>
<dbReference type="InterPro" id="IPR053037">
    <property type="entry name" value="Pericyclase_pydY-like"/>
</dbReference>
<protein>
    <recommendedName>
        <fullName evidence="3">Lipocalin-like domain-containing protein</fullName>
    </recommendedName>
</protein>
<dbReference type="OrthoDB" id="425354at2759"/>
<evidence type="ECO:0008006" key="3">
    <source>
        <dbReference type="Google" id="ProtNLM"/>
    </source>
</evidence>
<keyword evidence="2" id="KW-1185">Reference proteome</keyword>
<dbReference type="PANTHER" id="PTHR38115">
    <property type="entry name" value="LIPOCALIN-LIKE DOMAIN-CONTAINING PROTEIN"/>
    <property type="match status" value="1"/>
</dbReference>
<dbReference type="AlphaFoldDB" id="A0A6A6QP54"/>
<sequence>MAAPDSASTKDLNGKWVMSKSLSDDMGEVLALQNVGWLLRKAVSVATVTLHVKQYPDATKPEISHVDLDQMGTGGLKGFPELRTVDGEWRPQSDYVFGEQKGRTRWVKLADLKKEDGPEGVQEEDVENLKKGWGVEMETADAIDFAVVSDKKGWICWQIWGFTEVEVGGKKERRYVRKLIARKGKDVKNATVFYDYAGSL</sequence>
<evidence type="ECO:0000313" key="2">
    <source>
        <dbReference type="Proteomes" id="UP000799750"/>
    </source>
</evidence>
<proteinExistence type="predicted"/>
<accession>A0A6A6QP54</accession>
<dbReference type="EMBL" id="MU004191">
    <property type="protein sequence ID" value="KAF2493919.1"/>
    <property type="molecule type" value="Genomic_DNA"/>
</dbReference>
<dbReference type="Gene3D" id="2.40.128.20">
    <property type="match status" value="1"/>
</dbReference>
<dbReference type="InterPro" id="IPR012674">
    <property type="entry name" value="Calycin"/>
</dbReference>
<name>A0A6A6QP54_9PEZI</name>
<dbReference type="PANTHER" id="PTHR38115:SF1">
    <property type="entry name" value="LIPOCALIN-LIKE DOMAIN-CONTAINING PROTEIN"/>
    <property type="match status" value="1"/>
</dbReference>
<dbReference type="Proteomes" id="UP000799750">
    <property type="component" value="Unassembled WGS sequence"/>
</dbReference>
<reference evidence="1" key="1">
    <citation type="journal article" date="2020" name="Stud. Mycol.">
        <title>101 Dothideomycetes genomes: a test case for predicting lifestyles and emergence of pathogens.</title>
        <authorList>
            <person name="Haridas S."/>
            <person name="Albert R."/>
            <person name="Binder M."/>
            <person name="Bloem J."/>
            <person name="Labutti K."/>
            <person name="Salamov A."/>
            <person name="Andreopoulos B."/>
            <person name="Baker S."/>
            <person name="Barry K."/>
            <person name="Bills G."/>
            <person name="Bluhm B."/>
            <person name="Cannon C."/>
            <person name="Castanera R."/>
            <person name="Culley D."/>
            <person name="Daum C."/>
            <person name="Ezra D."/>
            <person name="Gonzalez J."/>
            <person name="Henrissat B."/>
            <person name="Kuo A."/>
            <person name="Liang C."/>
            <person name="Lipzen A."/>
            <person name="Lutzoni F."/>
            <person name="Magnuson J."/>
            <person name="Mondo S."/>
            <person name="Nolan M."/>
            <person name="Ohm R."/>
            <person name="Pangilinan J."/>
            <person name="Park H.-J."/>
            <person name="Ramirez L."/>
            <person name="Alfaro M."/>
            <person name="Sun H."/>
            <person name="Tritt A."/>
            <person name="Yoshinaga Y."/>
            <person name="Zwiers L.-H."/>
            <person name="Turgeon B."/>
            <person name="Goodwin S."/>
            <person name="Spatafora J."/>
            <person name="Crous P."/>
            <person name="Grigoriev I."/>
        </authorList>
    </citation>
    <scope>NUCLEOTIDE SEQUENCE</scope>
    <source>
        <strain evidence="1">CBS 269.34</strain>
    </source>
</reference>
<gene>
    <name evidence="1" type="ORF">BU16DRAFT_512065</name>
</gene>